<keyword evidence="2" id="KW-1003">Cell membrane</keyword>
<gene>
    <name evidence="7" type="ORF">FGF68_09085</name>
</gene>
<evidence type="ECO:0000256" key="6">
    <source>
        <dbReference type="SAM" id="Phobius"/>
    </source>
</evidence>
<dbReference type="GO" id="GO:0015920">
    <property type="term" value="P:lipopolysaccharide transport"/>
    <property type="evidence" value="ECO:0007669"/>
    <property type="project" value="TreeGrafter"/>
</dbReference>
<dbReference type="AlphaFoldDB" id="A0A5C4RZ77"/>
<dbReference type="PANTHER" id="PTHR33529:SF6">
    <property type="entry name" value="YJGP_YJGQ FAMILY PERMEASE"/>
    <property type="match status" value="1"/>
</dbReference>
<name>A0A5C4RZ77_PROVB</name>
<feature type="transmembrane region" description="Helical" evidence="6">
    <location>
        <begin position="52"/>
        <end position="75"/>
    </location>
</feature>
<feature type="transmembrane region" description="Helical" evidence="6">
    <location>
        <begin position="355"/>
        <end position="375"/>
    </location>
</feature>
<feature type="transmembrane region" description="Helical" evidence="6">
    <location>
        <begin position="382"/>
        <end position="401"/>
    </location>
</feature>
<feature type="transmembrane region" description="Helical" evidence="6">
    <location>
        <begin position="413"/>
        <end position="435"/>
    </location>
</feature>
<accession>A0A5C4RZ77</accession>
<evidence type="ECO:0000313" key="8">
    <source>
        <dbReference type="Proteomes" id="UP000309544"/>
    </source>
</evidence>
<comment type="subcellular location">
    <subcellularLocation>
        <location evidence="1">Cell membrane</location>
        <topology evidence="1">Multi-pass membrane protein</topology>
    </subcellularLocation>
</comment>
<keyword evidence="5 6" id="KW-0472">Membrane</keyword>
<dbReference type="PANTHER" id="PTHR33529">
    <property type="entry name" value="SLR0882 PROTEIN-RELATED"/>
    <property type="match status" value="1"/>
</dbReference>
<proteinExistence type="predicted"/>
<dbReference type="Proteomes" id="UP000309544">
    <property type="component" value="Unassembled WGS sequence"/>
</dbReference>
<feature type="transmembrane region" description="Helical" evidence="6">
    <location>
        <begin position="96"/>
        <end position="114"/>
    </location>
</feature>
<dbReference type="Pfam" id="PF03739">
    <property type="entry name" value="LptF_LptG"/>
    <property type="match status" value="1"/>
</dbReference>
<reference evidence="7 8" key="1">
    <citation type="submission" date="2019-05" db="EMBL/GenBank/DDBJ databases">
        <title>Draft Whole-Genome sequence of the green sulfur bacterium Prosthecochloris vibrioformis DSM 260.</title>
        <authorList>
            <person name="Meyer T.E."/>
            <person name="Kyndt J.A."/>
        </authorList>
    </citation>
    <scope>NUCLEOTIDE SEQUENCE [LARGE SCALE GENOMIC DNA]</scope>
    <source>
        <strain evidence="7 8">DSM 260</strain>
    </source>
</reference>
<sequence>MKLLDRYILKAHAAPFLFAFLTIIFVFTLQFLTLFIDRFVGKGLDFPVVAELIVLQIAWMVVLAVPMAVLVATLITFGTFTNNSEMTVMRAGGISVYRLIAPVLVAGAIIGLFVERFNNVVLPEANYKSKMLLRDITKAKPSFGLTENAFSTLIQGYSILVRNIERKSGELQDVTIYEGTEEEYGSVVTAKSGTISFSPDAHYLIMTLYDGEMHELLDNGREEYRRMEFERHRFVFASTGFGFERTDGRDVRRGDRELSASQLLDMGREFRAGIVSHSRDAVADLRRELEEMIRAVPQDAYVDASAAGDIAEEVRRNAALERVEVMLAKVDASLDRRHADQKMYNRYMVEFHKKYALSFACVVFVLVGAPLGILARRGGFGIGAGLSLAFFVLYWSLLMVGENLAENNILHPGIAMWMGNTVMLCIGMAALLRVAGRVGGGHR</sequence>
<dbReference type="InterPro" id="IPR005495">
    <property type="entry name" value="LptG/LptF_permease"/>
</dbReference>
<evidence type="ECO:0000256" key="1">
    <source>
        <dbReference type="ARBA" id="ARBA00004651"/>
    </source>
</evidence>
<keyword evidence="4 6" id="KW-1133">Transmembrane helix</keyword>
<dbReference type="EMBL" id="VDCI01000009">
    <property type="protein sequence ID" value="TNJ35997.1"/>
    <property type="molecule type" value="Genomic_DNA"/>
</dbReference>
<keyword evidence="8" id="KW-1185">Reference proteome</keyword>
<organism evidence="7 8">
    <name type="scientific">Prosthecochloris vibrioformis</name>
    <name type="common">Chlorobium vibrioforme</name>
    <dbReference type="NCBI Taxonomy" id="1098"/>
    <lineage>
        <taxon>Bacteria</taxon>
        <taxon>Pseudomonadati</taxon>
        <taxon>Chlorobiota</taxon>
        <taxon>Chlorobiia</taxon>
        <taxon>Chlorobiales</taxon>
        <taxon>Chlorobiaceae</taxon>
        <taxon>Prosthecochloris</taxon>
    </lineage>
</organism>
<dbReference type="GO" id="GO:0043190">
    <property type="term" value="C:ATP-binding cassette (ABC) transporter complex"/>
    <property type="evidence" value="ECO:0007669"/>
    <property type="project" value="TreeGrafter"/>
</dbReference>
<evidence type="ECO:0000256" key="2">
    <source>
        <dbReference type="ARBA" id="ARBA00022475"/>
    </source>
</evidence>
<comment type="caution">
    <text evidence="7">The sequence shown here is derived from an EMBL/GenBank/DDBJ whole genome shotgun (WGS) entry which is preliminary data.</text>
</comment>
<protein>
    <submittedName>
        <fullName evidence="7">YjgP/YjgQ family permease</fullName>
    </submittedName>
</protein>
<feature type="transmembrane region" description="Helical" evidence="6">
    <location>
        <begin position="12"/>
        <end position="32"/>
    </location>
</feature>
<evidence type="ECO:0000256" key="4">
    <source>
        <dbReference type="ARBA" id="ARBA00022989"/>
    </source>
</evidence>
<evidence type="ECO:0000256" key="3">
    <source>
        <dbReference type="ARBA" id="ARBA00022692"/>
    </source>
</evidence>
<keyword evidence="3 6" id="KW-0812">Transmembrane</keyword>
<evidence type="ECO:0000313" key="7">
    <source>
        <dbReference type="EMBL" id="TNJ35997.1"/>
    </source>
</evidence>
<evidence type="ECO:0000256" key="5">
    <source>
        <dbReference type="ARBA" id="ARBA00023136"/>
    </source>
</evidence>
<dbReference type="RefSeq" id="WP_068868250.1">
    <property type="nucleotide sequence ID" value="NZ_VDCI01000009.1"/>
</dbReference>